<accession>A0A1P8UZ55</accession>
<feature type="region of interest" description="Disordered" evidence="1">
    <location>
        <begin position="1"/>
        <end position="45"/>
    </location>
</feature>
<keyword evidence="3" id="KW-1185">Reference proteome</keyword>
<dbReference type="STRING" id="1250539.Ga0080574_TMP4350"/>
<organism evidence="2 3">
    <name type="scientific">Salipiger abyssi</name>
    <dbReference type="NCBI Taxonomy" id="1250539"/>
    <lineage>
        <taxon>Bacteria</taxon>
        <taxon>Pseudomonadati</taxon>
        <taxon>Pseudomonadota</taxon>
        <taxon>Alphaproteobacteria</taxon>
        <taxon>Rhodobacterales</taxon>
        <taxon>Roseobacteraceae</taxon>
        <taxon>Salipiger</taxon>
    </lineage>
</organism>
<sequence length="96" mass="9726">MVGILTGLGHRPGEAVPSAPKPGFATGRGRNCGQGGAPAPHADHGNPSIRFSAAGWLPVVARGRDVDSLSVHNNVPIWPVSGASGQCGSLRVVLGW</sequence>
<name>A0A1P8UZ55_9RHOB</name>
<evidence type="ECO:0000256" key="1">
    <source>
        <dbReference type="SAM" id="MobiDB-lite"/>
    </source>
</evidence>
<dbReference type="Proteomes" id="UP000187059">
    <property type="component" value="Chromosome"/>
</dbReference>
<dbReference type="EMBL" id="CP015093">
    <property type="protein sequence ID" value="APZ54684.1"/>
    <property type="molecule type" value="Genomic_DNA"/>
</dbReference>
<proteinExistence type="predicted"/>
<dbReference type="AlphaFoldDB" id="A0A1P8UZ55"/>
<evidence type="ECO:0000313" key="3">
    <source>
        <dbReference type="Proteomes" id="UP000187059"/>
    </source>
</evidence>
<evidence type="ECO:0000313" key="2">
    <source>
        <dbReference type="EMBL" id="APZ54684.1"/>
    </source>
</evidence>
<reference evidence="2 3" key="1">
    <citation type="submission" date="2016-04" db="EMBL/GenBank/DDBJ databases">
        <title>Deep-sea bacteria in the southern Pacific.</title>
        <authorList>
            <person name="Tang K."/>
        </authorList>
    </citation>
    <scope>NUCLEOTIDE SEQUENCE [LARGE SCALE GENOMIC DNA]</scope>
    <source>
        <strain evidence="2 3">JLT2014</strain>
    </source>
</reference>
<gene>
    <name evidence="2" type="ORF">Ga0080574_TMP4350</name>
</gene>
<dbReference type="KEGG" id="paby:Ga0080574_TMP4350"/>
<protein>
    <submittedName>
        <fullName evidence="2">Uncharacterized protein</fullName>
    </submittedName>
</protein>